<keyword evidence="1" id="KW-0175">Coiled coil</keyword>
<sequence>MQARIANRLRTKKGTLPPNVVPLTDSSLQGASSAHRGRSSGHLGDFSAPLEPTPAISPVAPASGVPPIEIPSEDTEVAREEAKSKGKEAAEGPSEPKKRKRKHRGSRSSRSSKRRQDSWVMYKACLLPHDQVTLISIAHTRIEEHHAHVLTQAMAFGHHLSLRCSYFRKEKLTSDEKFSEAQKQLEESNKLRTAAEERAKQLEAQLEDLTLRSRIEVDTARTVALEVKKNEGFSAGCLAGKTKGLKESREVYLTSEEHRGYIKQTRLQGARDFLKAPAFNVAVEIKATEFLDQGFKRCKSQVLKLKGFTEGFDLNWLDPTLDGNLAAFPEEEAPPLVDDEFESLIEVEKMDAPPYT</sequence>
<dbReference type="EMBL" id="JACGWO010000008">
    <property type="protein sequence ID" value="KAK4421269.1"/>
    <property type="molecule type" value="Genomic_DNA"/>
</dbReference>
<dbReference type="AlphaFoldDB" id="A0AAE1Y097"/>
<comment type="caution">
    <text evidence="3">The sequence shown here is derived from an EMBL/GenBank/DDBJ whole genome shotgun (WGS) entry which is preliminary data.</text>
</comment>
<reference evidence="3" key="1">
    <citation type="submission" date="2020-06" db="EMBL/GenBank/DDBJ databases">
        <authorList>
            <person name="Li T."/>
            <person name="Hu X."/>
            <person name="Zhang T."/>
            <person name="Song X."/>
            <person name="Zhang H."/>
            <person name="Dai N."/>
            <person name="Sheng W."/>
            <person name="Hou X."/>
            <person name="Wei L."/>
        </authorList>
    </citation>
    <scope>NUCLEOTIDE SEQUENCE</scope>
    <source>
        <strain evidence="3">3651</strain>
        <tissue evidence="3">Leaf</tissue>
    </source>
</reference>
<feature type="compositionally biased region" description="Basic and acidic residues" evidence="2">
    <location>
        <begin position="76"/>
        <end position="96"/>
    </location>
</feature>
<feature type="compositionally biased region" description="Low complexity" evidence="2">
    <location>
        <begin position="30"/>
        <end position="44"/>
    </location>
</feature>
<evidence type="ECO:0000256" key="2">
    <source>
        <dbReference type="SAM" id="MobiDB-lite"/>
    </source>
</evidence>
<evidence type="ECO:0000313" key="4">
    <source>
        <dbReference type="Proteomes" id="UP001293254"/>
    </source>
</evidence>
<feature type="coiled-coil region" evidence="1">
    <location>
        <begin position="178"/>
        <end position="212"/>
    </location>
</feature>
<feature type="region of interest" description="Disordered" evidence="2">
    <location>
        <begin position="1"/>
        <end position="115"/>
    </location>
</feature>
<keyword evidence="4" id="KW-1185">Reference proteome</keyword>
<name>A0AAE1Y097_9LAMI</name>
<proteinExistence type="predicted"/>
<gene>
    <name evidence="3" type="ORF">Salat_2077400</name>
</gene>
<evidence type="ECO:0000256" key="1">
    <source>
        <dbReference type="SAM" id="Coils"/>
    </source>
</evidence>
<feature type="compositionally biased region" description="Basic residues" evidence="2">
    <location>
        <begin position="97"/>
        <end position="113"/>
    </location>
</feature>
<accession>A0AAE1Y097</accession>
<dbReference type="Proteomes" id="UP001293254">
    <property type="component" value="Unassembled WGS sequence"/>
</dbReference>
<protein>
    <submittedName>
        <fullName evidence="3">Uncharacterized protein</fullName>
    </submittedName>
</protein>
<dbReference type="SUPFAM" id="SSF144284">
    <property type="entry name" value="Sec2 N-terminal region"/>
    <property type="match status" value="1"/>
</dbReference>
<evidence type="ECO:0000313" key="3">
    <source>
        <dbReference type="EMBL" id="KAK4421269.1"/>
    </source>
</evidence>
<organism evidence="3 4">
    <name type="scientific">Sesamum alatum</name>
    <dbReference type="NCBI Taxonomy" id="300844"/>
    <lineage>
        <taxon>Eukaryota</taxon>
        <taxon>Viridiplantae</taxon>
        <taxon>Streptophyta</taxon>
        <taxon>Embryophyta</taxon>
        <taxon>Tracheophyta</taxon>
        <taxon>Spermatophyta</taxon>
        <taxon>Magnoliopsida</taxon>
        <taxon>eudicotyledons</taxon>
        <taxon>Gunneridae</taxon>
        <taxon>Pentapetalae</taxon>
        <taxon>asterids</taxon>
        <taxon>lamiids</taxon>
        <taxon>Lamiales</taxon>
        <taxon>Pedaliaceae</taxon>
        <taxon>Sesamum</taxon>
    </lineage>
</organism>
<reference evidence="3" key="2">
    <citation type="journal article" date="2024" name="Plant">
        <title>Genomic evolution and insights into agronomic trait innovations of Sesamum species.</title>
        <authorList>
            <person name="Miao H."/>
            <person name="Wang L."/>
            <person name="Qu L."/>
            <person name="Liu H."/>
            <person name="Sun Y."/>
            <person name="Le M."/>
            <person name="Wang Q."/>
            <person name="Wei S."/>
            <person name="Zheng Y."/>
            <person name="Lin W."/>
            <person name="Duan Y."/>
            <person name="Cao H."/>
            <person name="Xiong S."/>
            <person name="Wang X."/>
            <person name="Wei L."/>
            <person name="Li C."/>
            <person name="Ma Q."/>
            <person name="Ju M."/>
            <person name="Zhao R."/>
            <person name="Li G."/>
            <person name="Mu C."/>
            <person name="Tian Q."/>
            <person name="Mei H."/>
            <person name="Zhang T."/>
            <person name="Gao T."/>
            <person name="Zhang H."/>
        </authorList>
    </citation>
    <scope>NUCLEOTIDE SEQUENCE</scope>
    <source>
        <strain evidence="3">3651</strain>
    </source>
</reference>